<dbReference type="InParanoid" id="A0A136ILL5"/>
<name>A0A136ILL5_9PEZI</name>
<evidence type="ECO:0000259" key="2">
    <source>
        <dbReference type="Pfam" id="PF01266"/>
    </source>
</evidence>
<protein>
    <submittedName>
        <fullName evidence="3">Glycine/D-amino acid oxidase, deaminating</fullName>
    </submittedName>
</protein>
<dbReference type="OrthoDB" id="5340195at2759"/>
<evidence type="ECO:0000313" key="4">
    <source>
        <dbReference type="Proteomes" id="UP000070501"/>
    </source>
</evidence>
<dbReference type="GO" id="GO:0005737">
    <property type="term" value="C:cytoplasm"/>
    <property type="evidence" value="ECO:0007669"/>
    <property type="project" value="TreeGrafter"/>
</dbReference>
<dbReference type="Gene3D" id="3.30.9.10">
    <property type="entry name" value="D-Amino Acid Oxidase, subunit A, domain 2"/>
    <property type="match status" value="1"/>
</dbReference>
<feature type="domain" description="FAD dependent oxidoreductase" evidence="2">
    <location>
        <begin position="11"/>
        <end position="352"/>
    </location>
</feature>
<dbReference type="SUPFAM" id="SSF51905">
    <property type="entry name" value="FAD/NAD(P)-binding domain"/>
    <property type="match status" value="1"/>
</dbReference>
<dbReference type="PANTHER" id="PTHR13847:SF289">
    <property type="entry name" value="GLYCINE OXIDASE"/>
    <property type="match status" value="1"/>
</dbReference>
<evidence type="ECO:0000256" key="1">
    <source>
        <dbReference type="ARBA" id="ARBA00023002"/>
    </source>
</evidence>
<accession>A0A136ILL5</accession>
<dbReference type="InterPro" id="IPR036188">
    <property type="entry name" value="FAD/NAD-bd_sf"/>
</dbReference>
<gene>
    <name evidence="3" type="ORF">Micbo1qcDRAFT_209581</name>
</gene>
<sequence length="375" mass="40147">MATSDPREPPHVVVIGGGIVGASVAWHLASQDANVTIVAEHLGGVATPNSFAWINAATSDKTYYDFRIRSIQRWHEINQRLPQLPIHWSGSLTFDKPSAELQKYLDEHASWGYDVARAERDELASIEPLLDEAQLPDWAMRAAQEGAMEAEEVARQLMDNARLEFGARVIEARVMGFAKNSDGSVGGVLIASADGQYIKADHVVLAGGLGSVPLLAAENVRLPVTGRDGLLINTRPVVDPTTPLLNTLYNGNELHMRRTAGGRIRAGKDYAGGDTGGDPGNAAAELFAKVQKAFKPGEPGAELEYDYYTIGVRPDPEDGLPILGATGLRGLSCAVMHSGVTNAALVGDLLTKHILTGATDPYLVTYGLSRFSTEL</sequence>
<dbReference type="AlphaFoldDB" id="A0A136ILL5"/>
<dbReference type="Pfam" id="PF01266">
    <property type="entry name" value="DAO"/>
    <property type="match status" value="1"/>
</dbReference>
<dbReference type="InterPro" id="IPR006076">
    <property type="entry name" value="FAD-dep_OxRdtase"/>
</dbReference>
<evidence type="ECO:0000313" key="3">
    <source>
        <dbReference type="EMBL" id="KXJ85867.1"/>
    </source>
</evidence>
<organism evidence="3 4">
    <name type="scientific">Microdochium bolleyi</name>
    <dbReference type="NCBI Taxonomy" id="196109"/>
    <lineage>
        <taxon>Eukaryota</taxon>
        <taxon>Fungi</taxon>
        <taxon>Dikarya</taxon>
        <taxon>Ascomycota</taxon>
        <taxon>Pezizomycotina</taxon>
        <taxon>Sordariomycetes</taxon>
        <taxon>Xylariomycetidae</taxon>
        <taxon>Xylariales</taxon>
        <taxon>Microdochiaceae</taxon>
        <taxon>Microdochium</taxon>
    </lineage>
</organism>
<reference evidence="4" key="1">
    <citation type="submission" date="2016-02" db="EMBL/GenBank/DDBJ databases">
        <title>Draft genome sequence of Microdochium bolleyi, a fungal endophyte of beachgrass.</title>
        <authorList>
            <consortium name="DOE Joint Genome Institute"/>
            <person name="David A.S."/>
            <person name="May G."/>
            <person name="Haridas S."/>
            <person name="Lim J."/>
            <person name="Wang M."/>
            <person name="Labutti K."/>
            <person name="Lipzen A."/>
            <person name="Barry K."/>
            <person name="Grigoriev I.V."/>
        </authorList>
    </citation>
    <scope>NUCLEOTIDE SEQUENCE [LARGE SCALE GENOMIC DNA]</scope>
    <source>
        <strain evidence="4">J235TASD1</strain>
    </source>
</reference>
<dbReference type="GO" id="GO:0016491">
    <property type="term" value="F:oxidoreductase activity"/>
    <property type="evidence" value="ECO:0007669"/>
    <property type="project" value="UniProtKB-KW"/>
</dbReference>
<keyword evidence="1" id="KW-0560">Oxidoreductase</keyword>
<keyword evidence="4" id="KW-1185">Reference proteome</keyword>
<proteinExistence type="predicted"/>
<dbReference type="PANTHER" id="PTHR13847">
    <property type="entry name" value="SARCOSINE DEHYDROGENASE-RELATED"/>
    <property type="match status" value="1"/>
</dbReference>
<dbReference type="Proteomes" id="UP000070501">
    <property type="component" value="Unassembled WGS sequence"/>
</dbReference>
<dbReference type="EMBL" id="KQ964273">
    <property type="protein sequence ID" value="KXJ85867.1"/>
    <property type="molecule type" value="Genomic_DNA"/>
</dbReference>
<dbReference type="Gene3D" id="3.50.50.60">
    <property type="entry name" value="FAD/NAD(P)-binding domain"/>
    <property type="match status" value="1"/>
</dbReference>
<dbReference type="STRING" id="196109.A0A136ILL5"/>